<protein>
    <submittedName>
        <fullName evidence="2">Uncharacterized protein</fullName>
    </submittedName>
</protein>
<keyword evidence="1" id="KW-0812">Transmembrane</keyword>
<feature type="transmembrane region" description="Helical" evidence="1">
    <location>
        <begin position="123"/>
        <end position="142"/>
    </location>
</feature>
<evidence type="ECO:0000313" key="2">
    <source>
        <dbReference type="EMBL" id="BCB67534.1"/>
    </source>
</evidence>
<accession>A0A6F8X0P1</accession>
<keyword evidence="1" id="KW-1133">Transmembrane helix</keyword>
<reference evidence="2" key="1">
    <citation type="journal article" date="2021" name="Microbiol. Resour. Announc.">
        <title>Genome Sequence of Lymphocystis Disease Virus 2 LCDV-JP_Oita_2018, Isolated from a Diseased Japanese Flounder (Paralichthys olivaceus) in Japan.</title>
        <authorList>
            <person name="Kawato S."/>
            <person name="Nozaki R."/>
            <person name="Hirono I."/>
            <person name="Kondo H."/>
        </authorList>
    </citation>
    <scope>NUCLEOTIDE SEQUENCE</scope>
    <source>
        <strain evidence="2">LCDV-JP_Oita_2018</strain>
    </source>
</reference>
<evidence type="ECO:0000256" key="1">
    <source>
        <dbReference type="SAM" id="Phobius"/>
    </source>
</evidence>
<feature type="transmembrane region" description="Helical" evidence="1">
    <location>
        <begin position="7"/>
        <end position="27"/>
    </location>
</feature>
<dbReference type="EMBL" id="LC534415">
    <property type="protein sequence ID" value="BCB67534.1"/>
    <property type="molecule type" value="Genomic_DNA"/>
</dbReference>
<sequence>MNNSIRFINNILNTINSVFLAFMVLIWDDCNCNIYIELILLSLVFTVLTQAVNDAIRGKRLNGPVVVLPIAYILYGYIIYQTVINNYLDLLYNYINFRPLFVQLLIKNCFTDFNEYKQMTKNYVMGYLKTYSVFLVTELFFIQKLNLI</sequence>
<feature type="transmembrane region" description="Helical" evidence="1">
    <location>
        <begin position="65"/>
        <end position="84"/>
    </location>
</feature>
<keyword evidence="1" id="KW-0472">Membrane</keyword>
<proteinExistence type="predicted"/>
<name>A0A6F8X0P1_9VIRU</name>
<dbReference type="Proteomes" id="UP000501113">
    <property type="component" value="Segment"/>
</dbReference>
<feature type="transmembrane region" description="Helical" evidence="1">
    <location>
        <begin position="33"/>
        <end position="53"/>
    </location>
</feature>
<organism evidence="2">
    <name type="scientific">Lymphocystis disease virus 2</name>
    <dbReference type="NCBI Taxonomy" id="159183"/>
    <lineage>
        <taxon>Viruses</taxon>
        <taxon>Varidnaviria</taxon>
        <taxon>Bamfordvirae</taxon>
        <taxon>Nucleocytoviricota</taxon>
        <taxon>Megaviricetes</taxon>
        <taxon>Pimascovirales</taxon>
        <taxon>Pimascovirales incertae sedis</taxon>
        <taxon>Iridoviridae</taxon>
        <taxon>Alphairidovirinae</taxon>
        <taxon>Lymphocystivirus</taxon>
        <taxon>Lymphocystivirus paralichthys1</taxon>
    </lineage>
</organism>